<evidence type="ECO:0000259" key="1">
    <source>
        <dbReference type="Pfam" id="PF01243"/>
    </source>
</evidence>
<evidence type="ECO:0000313" key="2">
    <source>
        <dbReference type="EMBL" id="QNO18301.1"/>
    </source>
</evidence>
<name>A0A7G9WHY9_9FIRM</name>
<keyword evidence="3" id="KW-1185">Reference proteome</keyword>
<dbReference type="RefSeq" id="WP_212507365.1">
    <property type="nucleotide sequence ID" value="NZ_CP060696.1"/>
</dbReference>
<dbReference type="AlphaFoldDB" id="A0A7G9WHY9"/>
<dbReference type="Proteomes" id="UP000516046">
    <property type="component" value="Chromosome"/>
</dbReference>
<reference evidence="2 3" key="1">
    <citation type="submission" date="2020-08" db="EMBL/GenBank/DDBJ databases">
        <authorList>
            <person name="Ren C."/>
            <person name="Gu Y."/>
            <person name="Xu Y."/>
        </authorList>
    </citation>
    <scope>NUCLEOTIDE SEQUENCE [LARGE SCALE GENOMIC DNA]</scope>
    <source>
        <strain evidence="2 3">LBM18003</strain>
    </source>
</reference>
<sequence>MSVFETSLRILDELFSRDFQFALATAQQNIPSLRMVDTFYDNGAFWIVTNRKSRKVQDIQSNPQVALCSYLYSFSGKAFVAGHPLEQANKKIREKLVKAFAPWYFAHNNEEDEDMCFLCVKPTSGFFFKDGTGYKVDFEKQEAKTFPFEPDIVVVQ</sequence>
<dbReference type="KEGG" id="caml:H6X83_01140"/>
<accession>A0A7G9WHY9</accession>
<dbReference type="Pfam" id="PF01243">
    <property type="entry name" value="PNPOx_N"/>
    <property type="match status" value="1"/>
</dbReference>
<feature type="domain" description="Pyridoxamine 5'-phosphate oxidase N-terminal" evidence="1">
    <location>
        <begin position="14"/>
        <end position="125"/>
    </location>
</feature>
<dbReference type="InterPro" id="IPR011576">
    <property type="entry name" value="Pyridox_Oxase_N"/>
</dbReference>
<gene>
    <name evidence="2" type="ORF">H6X83_01140</name>
</gene>
<dbReference type="InterPro" id="IPR012349">
    <property type="entry name" value="Split_barrel_FMN-bd"/>
</dbReference>
<organism evidence="2 3">
    <name type="scientific">Caproicibacterium amylolyticum</name>
    <dbReference type="NCBI Taxonomy" id="2766537"/>
    <lineage>
        <taxon>Bacteria</taxon>
        <taxon>Bacillati</taxon>
        <taxon>Bacillota</taxon>
        <taxon>Clostridia</taxon>
        <taxon>Eubacteriales</taxon>
        <taxon>Oscillospiraceae</taxon>
        <taxon>Caproicibacterium</taxon>
    </lineage>
</organism>
<dbReference type="EMBL" id="CP060696">
    <property type="protein sequence ID" value="QNO18301.1"/>
    <property type="molecule type" value="Genomic_DNA"/>
</dbReference>
<protein>
    <submittedName>
        <fullName evidence="2">Pyridoxamine 5'-phosphate oxidase family protein</fullName>
    </submittedName>
</protein>
<dbReference type="Gene3D" id="2.30.110.10">
    <property type="entry name" value="Electron Transport, Fmn-binding Protein, Chain A"/>
    <property type="match status" value="1"/>
</dbReference>
<evidence type="ECO:0000313" key="3">
    <source>
        <dbReference type="Proteomes" id="UP000516046"/>
    </source>
</evidence>
<dbReference type="SUPFAM" id="SSF50475">
    <property type="entry name" value="FMN-binding split barrel"/>
    <property type="match status" value="1"/>
</dbReference>
<proteinExistence type="predicted"/>